<dbReference type="Proteomes" id="UP000887574">
    <property type="component" value="Unplaced"/>
</dbReference>
<keyword evidence="5" id="KW-1185">Reference proteome</keyword>
<dbReference type="GO" id="GO:0006508">
    <property type="term" value="P:proteolysis"/>
    <property type="evidence" value="ECO:0007669"/>
    <property type="project" value="UniProtKB-KW"/>
</dbReference>
<dbReference type="GO" id="GO:0004222">
    <property type="term" value="F:metalloendopeptidase activity"/>
    <property type="evidence" value="ECO:0007669"/>
    <property type="project" value="UniProtKB-UniRule"/>
</dbReference>
<dbReference type="InterPro" id="IPR001506">
    <property type="entry name" value="Peptidase_M12A"/>
</dbReference>
<dbReference type="SMART" id="SM00235">
    <property type="entry name" value="ZnMc"/>
    <property type="match status" value="1"/>
</dbReference>
<keyword evidence="2 3" id="KW-0645">Protease</keyword>
<feature type="active site" evidence="2">
    <location>
        <position position="186"/>
    </location>
</feature>
<keyword evidence="2 3" id="KW-0482">Metalloprotease</keyword>
<dbReference type="PRINTS" id="PR00480">
    <property type="entry name" value="ASTACIN"/>
</dbReference>
<reference evidence="6" key="1">
    <citation type="submission" date="2022-11" db="UniProtKB">
        <authorList>
            <consortium name="WormBaseParasite"/>
        </authorList>
    </citation>
    <scope>IDENTIFICATION</scope>
</reference>
<dbReference type="InterPro" id="IPR024079">
    <property type="entry name" value="MetalloPept_cat_dom_sf"/>
</dbReference>
<comment type="cofactor">
    <cofactor evidence="2 3">
        <name>Zn(2+)</name>
        <dbReference type="ChEBI" id="CHEBI:29105"/>
    </cofactor>
    <text evidence="2 3">Binds 1 zinc ion per subunit.</text>
</comment>
<evidence type="ECO:0000256" key="3">
    <source>
        <dbReference type="RuleBase" id="RU361183"/>
    </source>
</evidence>
<keyword evidence="1" id="KW-1015">Disulfide bond</keyword>
<evidence type="ECO:0000256" key="2">
    <source>
        <dbReference type="PROSITE-ProRule" id="PRU01211"/>
    </source>
</evidence>
<keyword evidence="2 3" id="KW-0378">Hydrolase</keyword>
<dbReference type="InterPro" id="IPR034035">
    <property type="entry name" value="Astacin-like_dom"/>
</dbReference>
<dbReference type="PANTHER" id="PTHR10127">
    <property type="entry name" value="DISCOIDIN, CUB, EGF, LAMININ , AND ZINC METALLOPROTEASE DOMAIN CONTAINING"/>
    <property type="match status" value="1"/>
</dbReference>
<organism evidence="5 6">
    <name type="scientific">Ditylenchus dipsaci</name>
    <dbReference type="NCBI Taxonomy" id="166011"/>
    <lineage>
        <taxon>Eukaryota</taxon>
        <taxon>Metazoa</taxon>
        <taxon>Ecdysozoa</taxon>
        <taxon>Nematoda</taxon>
        <taxon>Chromadorea</taxon>
        <taxon>Rhabditida</taxon>
        <taxon>Tylenchina</taxon>
        <taxon>Tylenchomorpha</taxon>
        <taxon>Sphaerularioidea</taxon>
        <taxon>Anguinidae</taxon>
        <taxon>Anguininae</taxon>
        <taxon>Ditylenchus</taxon>
    </lineage>
</organism>
<evidence type="ECO:0000256" key="1">
    <source>
        <dbReference type="ARBA" id="ARBA00023157"/>
    </source>
</evidence>
<dbReference type="SUPFAM" id="SSF55486">
    <property type="entry name" value="Metalloproteases ('zincins'), catalytic domain"/>
    <property type="match status" value="1"/>
</dbReference>
<feature type="domain" description="Peptidase M12A" evidence="4">
    <location>
        <begin position="94"/>
        <end position="248"/>
    </location>
</feature>
<keyword evidence="2 3" id="KW-0862">Zinc</keyword>
<proteinExistence type="predicted"/>
<feature type="binding site" evidence="2">
    <location>
        <position position="195"/>
    </location>
    <ligand>
        <name>Zn(2+)</name>
        <dbReference type="ChEBI" id="CHEBI:29105"/>
        <note>catalytic</note>
    </ligand>
</feature>
<sequence length="248" mass="29310">MECRKSFLTADDFLRALKEDNVTFLTEIDFDNAKKYREYFSANSSKNKLRPRNILSAQKYYRGDIRGKAALRRERHQKIKKPDSPLNTSHIRRNGVTSVVKKWPSARIPYVLSTQYTEKERAILARAFQEYHSRTCIRFTPRSAFDRDYLYIGKIDGCYSDVGRAGGKQELSLDDGCLHLDTIIHELMHSVGFYHEHERWDRDHFISILWRNIDRDAYDQFGRVDLTESSYYGQPYDYHSVSCFEYTL</sequence>
<feature type="binding site" evidence="2">
    <location>
        <position position="185"/>
    </location>
    <ligand>
        <name>Zn(2+)</name>
        <dbReference type="ChEBI" id="CHEBI:29105"/>
        <note>catalytic</note>
    </ligand>
</feature>
<name>A0A915CUZ1_9BILA</name>
<dbReference type="Pfam" id="PF01400">
    <property type="entry name" value="Astacin"/>
    <property type="match status" value="1"/>
</dbReference>
<dbReference type="AlphaFoldDB" id="A0A915CUZ1"/>
<evidence type="ECO:0000259" key="4">
    <source>
        <dbReference type="PROSITE" id="PS51864"/>
    </source>
</evidence>
<dbReference type="CDD" id="cd04280">
    <property type="entry name" value="ZnMc_astacin_like"/>
    <property type="match status" value="1"/>
</dbReference>
<comment type="caution">
    <text evidence="2">Lacks conserved residue(s) required for the propagation of feature annotation.</text>
</comment>
<dbReference type="WBParaSite" id="jg12429">
    <property type="protein sequence ID" value="jg12429"/>
    <property type="gene ID" value="jg12429"/>
</dbReference>
<evidence type="ECO:0000313" key="5">
    <source>
        <dbReference type="Proteomes" id="UP000887574"/>
    </source>
</evidence>
<protein>
    <recommendedName>
        <fullName evidence="3">Metalloendopeptidase</fullName>
        <ecNumber evidence="3">3.4.24.-</ecNumber>
    </recommendedName>
</protein>
<dbReference type="InterPro" id="IPR006026">
    <property type="entry name" value="Peptidase_Metallo"/>
</dbReference>
<dbReference type="EC" id="3.4.24.-" evidence="3"/>
<evidence type="ECO:0000313" key="6">
    <source>
        <dbReference type="WBParaSite" id="jg12429"/>
    </source>
</evidence>
<feature type="binding site" evidence="2">
    <location>
        <position position="189"/>
    </location>
    <ligand>
        <name>Zn(2+)</name>
        <dbReference type="ChEBI" id="CHEBI:29105"/>
        <note>catalytic</note>
    </ligand>
</feature>
<dbReference type="PANTHER" id="PTHR10127:SF883">
    <property type="entry name" value="ZINC METALLOPROTEINASE NAS-8"/>
    <property type="match status" value="1"/>
</dbReference>
<dbReference type="GO" id="GO:0008270">
    <property type="term" value="F:zinc ion binding"/>
    <property type="evidence" value="ECO:0007669"/>
    <property type="project" value="UniProtKB-UniRule"/>
</dbReference>
<dbReference type="PROSITE" id="PS51864">
    <property type="entry name" value="ASTACIN"/>
    <property type="match status" value="1"/>
</dbReference>
<accession>A0A915CUZ1</accession>
<keyword evidence="2 3" id="KW-0479">Metal-binding</keyword>
<dbReference type="Gene3D" id="3.40.390.10">
    <property type="entry name" value="Collagenase (Catalytic Domain)"/>
    <property type="match status" value="1"/>
</dbReference>